<protein>
    <recommendedName>
        <fullName evidence="9">Ubiquitin-like protease family profile domain-containing protein</fullName>
    </recommendedName>
</protein>
<evidence type="ECO:0000256" key="1">
    <source>
        <dbReference type="ARBA" id="ARBA00004604"/>
    </source>
</evidence>
<feature type="region of interest" description="Disordered" evidence="8">
    <location>
        <begin position="230"/>
        <end position="257"/>
    </location>
</feature>
<keyword evidence="7" id="KW-0539">Nucleus</keyword>
<keyword evidence="11" id="KW-1185">Reference proteome</keyword>
<dbReference type="FunFam" id="3.40.395.10:FF:000002">
    <property type="entry name" value="Putative sentrin-specific protease 5"/>
    <property type="match status" value="1"/>
</dbReference>
<proteinExistence type="inferred from homology"/>
<sequence>MSHLTPTCPSSRQKVSYSSMITCESPLFSFFNLCRMHQTHSQRSKAKCLKRRKGFTSSIKGVSHLSRRAKRRLYCKLQLWMWRKRREKCRFGIFQGKKRIHSGSSPCLGLKTERSKRKSPTYQTLNGENSQVRTSALVLALGRDTGGSEDTFRMQNRFLKLTKSDGLSGTFIDSDTNVPGTISQTLPTASSEITGTLKQTVRPLLSTASDGCEGSTQLKVPRTMTARRLEAGGPSEHHISVTVRQEQTTHRDTDGRISCKHTASPQSDISLKALTQDIHEFLDDFYRTYGSFIPLQKSDVLRHLKRKFNSHWSDRKNIIFSEVTRYQTEIVQKSAPSFQVVYKKHTLTLDDLLTLADQNWLNDQVMNMYGELIMESSHHKVHFLNSFFHRQLMTKGYDGVKRWTKQVDLFSKSLLLVPVHLEVHWCLVTADIVKKKICLYDSQGNALQKVARNILKYLMTEAKEKQQTAFENGWVVSFDEKIPQQTNENDCGVFVLEYSRCLALTRPLQFSQNDIPKIRKRIYKELCDCRLHEQD</sequence>
<comment type="subcellular location">
    <subcellularLocation>
        <location evidence="1">Nucleus</location>
        <location evidence="1">Nucleolus</location>
    </subcellularLocation>
</comment>
<dbReference type="PROSITE" id="PS50600">
    <property type="entry name" value="ULP_PROTEASE"/>
    <property type="match status" value="1"/>
</dbReference>
<reference evidence="10" key="2">
    <citation type="submission" date="2025-08" db="UniProtKB">
        <authorList>
            <consortium name="Ensembl"/>
        </authorList>
    </citation>
    <scope>IDENTIFICATION</scope>
</reference>
<dbReference type="PANTHER" id="PTHR12606">
    <property type="entry name" value="SENTRIN/SUMO-SPECIFIC PROTEASE"/>
    <property type="match status" value="1"/>
</dbReference>
<evidence type="ECO:0000256" key="6">
    <source>
        <dbReference type="ARBA" id="ARBA00022807"/>
    </source>
</evidence>
<dbReference type="OMA" id="CTESEAC"/>
<dbReference type="Gene3D" id="3.40.395.10">
    <property type="entry name" value="Adenoviral Proteinase, Chain A"/>
    <property type="match status" value="1"/>
</dbReference>
<dbReference type="GO" id="GO:0016929">
    <property type="term" value="F:deSUMOylase activity"/>
    <property type="evidence" value="ECO:0007669"/>
    <property type="project" value="TreeGrafter"/>
</dbReference>
<dbReference type="Pfam" id="PF19722">
    <property type="entry name" value="SENP3_5_N"/>
    <property type="match status" value="1"/>
</dbReference>
<keyword evidence="4" id="KW-0833">Ubl conjugation pathway</keyword>
<dbReference type="AlphaFoldDB" id="A0A3P8S0J0"/>
<dbReference type="GO" id="GO:0016926">
    <property type="term" value="P:protein desumoylation"/>
    <property type="evidence" value="ECO:0007669"/>
    <property type="project" value="TreeGrafter"/>
</dbReference>
<feature type="domain" description="Ubiquitin-like protease family profile" evidence="9">
    <location>
        <begin position="345"/>
        <end position="502"/>
    </location>
</feature>
<feature type="compositionally biased region" description="Basic and acidic residues" evidence="8">
    <location>
        <begin position="230"/>
        <end position="239"/>
    </location>
</feature>
<evidence type="ECO:0000256" key="5">
    <source>
        <dbReference type="ARBA" id="ARBA00022801"/>
    </source>
</evidence>
<dbReference type="InterPro" id="IPR003653">
    <property type="entry name" value="Peptidase_C48_C"/>
</dbReference>
<evidence type="ECO:0000256" key="2">
    <source>
        <dbReference type="ARBA" id="ARBA00005234"/>
    </source>
</evidence>
<evidence type="ECO:0000256" key="4">
    <source>
        <dbReference type="ARBA" id="ARBA00022786"/>
    </source>
</evidence>
<evidence type="ECO:0000256" key="3">
    <source>
        <dbReference type="ARBA" id="ARBA00022670"/>
    </source>
</evidence>
<dbReference type="SUPFAM" id="SSF54001">
    <property type="entry name" value="Cysteine proteinases"/>
    <property type="match status" value="1"/>
</dbReference>
<dbReference type="Pfam" id="PF02902">
    <property type="entry name" value="Peptidase_C48"/>
    <property type="match status" value="1"/>
</dbReference>
<dbReference type="InterPro" id="IPR038765">
    <property type="entry name" value="Papain-like_cys_pep_sf"/>
</dbReference>
<feature type="compositionally biased region" description="Basic and acidic residues" evidence="8">
    <location>
        <begin position="247"/>
        <end position="257"/>
    </location>
</feature>
<keyword evidence="6" id="KW-0788">Thiol protease</keyword>
<evidence type="ECO:0000313" key="10">
    <source>
        <dbReference type="Ensembl" id="ENSAPEP00000005014.1"/>
    </source>
</evidence>
<keyword evidence="3" id="KW-0645">Protease</keyword>
<name>A0A3P8S0J0_AMPPE</name>
<comment type="similarity">
    <text evidence="2">Belongs to the peptidase C48 family.</text>
</comment>
<dbReference type="GeneTree" id="ENSGT00940000156309"/>
<dbReference type="GO" id="GO:0005730">
    <property type="term" value="C:nucleolus"/>
    <property type="evidence" value="ECO:0007669"/>
    <property type="project" value="UniProtKB-SubCell"/>
</dbReference>
<evidence type="ECO:0000256" key="8">
    <source>
        <dbReference type="SAM" id="MobiDB-lite"/>
    </source>
</evidence>
<accession>A0A3P8S0J0</accession>
<evidence type="ECO:0000313" key="11">
    <source>
        <dbReference type="Proteomes" id="UP000265080"/>
    </source>
</evidence>
<dbReference type="Ensembl" id="ENSAPET00000005147.1">
    <property type="protein sequence ID" value="ENSAPEP00000005014.1"/>
    <property type="gene ID" value="ENSAPEG00000003610.1"/>
</dbReference>
<dbReference type="STRING" id="161767.ENSAPEP00000005014"/>
<dbReference type="GO" id="GO:0006508">
    <property type="term" value="P:proteolysis"/>
    <property type="evidence" value="ECO:0007669"/>
    <property type="project" value="UniProtKB-KW"/>
</dbReference>
<evidence type="ECO:0000259" key="9">
    <source>
        <dbReference type="PROSITE" id="PS50600"/>
    </source>
</evidence>
<keyword evidence="5" id="KW-0378">Hydrolase</keyword>
<reference evidence="10" key="3">
    <citation type="submission" date="2025-09" db="UniProtKB">
        <authorList>
            <consortium name="Ensembl"/>
        </authorList>
    </citation>
    <scope>IDENTIFICATION</scope>
</reference>
<dbReference type="PANTHER" id="PTHR12606:SF10">
    <property type="entry name" value="SENTRIN-SPECIFIC PROTEASE 5"/>
    <property type="match status" value="1"/>
</dbReference>
<evidence type="ECO:0000256" key="7">
    <source>
        <dbReference type="ARBA" id="ARBA00023242"/>
    </source>
</evidence>
<organism evidence="10 11">
    <name type="scientific">Amphiprion percula</name>
    <name type="common">Orange clownfish</name>
    <name type="synonym">Lutjanus percula</name>
    <dbReference type="NCBI Taxonomy" id="161767"/>
    <lineage>
        <taxon>Eukaryota</taxon>
        <taxon>Metazoa</taxon>
        <taxon>Chordata</taxon>
        <taxon>Craniata</taxon>
        <taxon>Vertebrata</taxon>
        <taxon>Euteleostomi</taxon>
        <taxon>Actinopterygii</taxon>
        <taxon>Neopterygii</taxon>
        <taxon>Teleostei</taxon>
        <taxon>Neoteleostei</taxon>
        <taxon>Acanthomorphata</taxon>
        <taxon>Ovalentaria</taxon>
        <taxon>Pomacentridae</taxon>
        <taxon>Amphiprion</taxon>
    </lineage>
</organism>
<dbReference type="InterPro" id="IPR045577">
    <property type="entry name" value="SENP3_5_cons_dom"/>
</dbReference>
<reference evidence="10 11" key="1">
    <citation type="submission" date="2018-03" db="EMBL/GenBank/DDBJ databases">
        <title>Finding Nemo's genes: A chromosome-scale reference assembly of the genome of the orange clownfish Amphiprion percula.</title>
        <authorList>
            <person name="Lehmann R."/>
        </authorList>
    </citation>
    <scope>NUCLEOTIDE SEQUENCE</scope>
</reference>
<dbReference type="Proteomes" id="UP000265080">
    <property type="component" value="Chromosome 10"/>
</dbReference>